<reference evidence="5" key="1">
    <citation type="journal article" date="2019" name="Int. J. Syst. Evol. Microbiol.">
        <title>The Global Catalogue of Microorganisms (GCM) 10K type strain sequencing project: providing services to taxonomists for standard genome sequencing and annotation.</title>
        <authorList>
            <consortium name="The Broad Institute Genomics Platform"/>
            <consortium name="The Broad Institute Genome Sequencing Center for Infectious Disease"/>
            <person name="Wu L."/>
            <person name="Ma J."/>
        </authorList>
    </citation>
    <scope>NUCLEOTIDE SEQUENCE [LARGE SCALE GENOMIC DNA]</scope>
    <source>
        <strain evidence="5">CCUG 62215</strain>
    </source>
</reference>
<gene>
    <name evidence="4" type="ORF">ACFQ1Q_09635</name>
</gene>
<dbReference type="EMBL" id="JBHTJL010000011">
    <property type="protein sequence ID" value="MFD1063505.1"/>
    <property type="molecule type" value="Genomic_DNA"/>
</dbReference>
<feature type="chain" id="PRO_5047305123" evidence="2">
    <location>
        <begin position="26"/>
        <end position="244"/>
    </location>
</feature>
<keyword evidence="2" id="KW-0732">Signal</keyword>
<feature type="region of interest" description="Disordered" evidence="1">
    <location>
        <begin position="217"/>
        <end position="244"/>
    </location>
</feature>
<accession>A0ABW3NA77</accession>
<evidence type="ECO:0000313" key="4">
    <source>
        <dbReference type="EMBL" id="MFD1063505.1"/>
    </source>
</evidence>
<evidence type="ECO:0000256" key="1">
    <source>
        <dbReference type="SAM" id="MobiDB-lite"/>
    </source>
</evidence>
<dbReference type="Pfam" id="PF10988">
    <property type="entry name" value="DUF2807"/>
    <property type="match status" value="1"/>
</dbReference>
<proteinExistence type="predicted"/>
<feature type="domain" description="Putative auto-transporter adhesin head GIN" evidence="3">
    <location>
        <begin position="46"/>
        <end position="228"/>
    </location>
</feature>
<protein>
    <submittedName>
        <fullName evidence="4">Head GIN domain-containing protein</fullName>
    </submittedName>
</protein>
<dbReference type="Proteomes" id="UP001597013">
    <property type="component" value="Unassembled WGS sequence"/>
</dbReference>
<keyword evidence="5" id="KW-1185">Reference proteome</keyword>
<feature type="signal peptide" evidence="2">
    <location>
        <begin position="1"/>
        <end position="25"/>
    </location>
</feature>
<evidence type="ECO:0000313" key="5">
    <source>
        <dbReference type="Proteomes" id="UP001597013"/>
    </source>
</evidence>
<dbReference type="PROSITE" id="PS51257">
    <property type="entry name" value="PROKAR_LIPOPROTEIN"/>
    <property type="match status" value="1"/>
</dbReference>
<organism evidence="4 5">
    <name type="scientific">Winogradskyella litorisediminis</name>
    <dbReference type="NCBI Taxonomy" id="1156618"/>
    <lineage>
        <taxon>Bacteria</taxon>
        <taxon>Pseudomonadati</taxon>
        <taxon>Bacteroidota</taxon>
        <taxon>Flavobacteriia</taxon>
        <taxon>Flavobacteriales</taxon>
        <taxon>Flavobacteriaceae</taxon>
        <taxon>Winogradskyella</taxon>
    </lineage>
</organism>
<dbReference type="InterPro" id="IPR021255">
    <property type="entry name" value="DUF2807"/>
</dbReference>
<name>A0ABW3NA77_9FLAO</name>
<sequence>MSTLVKFITATILALLLTSCNLDFSLGPSISGDGNVVTETRDVQSDFVNLKVSRGIDVVLTQSDETSLTVVADQNLHDVITTEFDEDNNTLRISTNENIRTAASKKVILNVKDLYSISTTSGSTIRVENTFETDQLVVSSTSGSQIDIAVETNTLKLNSTSGAGITASGNTNKLSVASTSGSYVAAENLKAESTSAAATSGANIKVNTSKALTASATSGGSVRYSGNPENVSKSDGVSGSIRAN</sequence>
<dbReference type="Gene3D" id="2.160.20.120">
    <property type="match status" value="1"/>
</dbReference>
<feature type="compositionally biased region" description="Polar residues" evidence="1">
    <location>
        <begin position="227"/>
        <end position="244"/>
    </location>
</feature>
<evidence type="ECO:0000259" key="3">
    <source>
        <dbReference type="Pfam" id="PF10988"/>
    </source>
</evidence>
<dbReference type="RefSeq" id="WP_386130533.1">
    <property type="nucleotide sequence ID" value="NZ_JBHTJL010000011.1"/>
</dbReference>
<comment type="caution">
    <text evidence="4">The sequence shown here is derived from an EMBL/GenBank/DDBJ whole genome shotgun (WGS) entry which is preliminary data.</text>
</comment>
<evidence type="ECO:0000256" key="2">
    <source>
        <dbReference type="SAM" id="SignalP"/>
    </source>
</evidence>